<feature type="short sequence motif" description="GXSXG" evidence="4">
    <location>
        <begin position="41"/>
        <end position="45"/>
    </location>
</feature>
<dbReference type="Gene3D" id="3.40.1090.10">
    <property type="entry name" value="Cytosolic phospholipase A2 catalytic domain"/>
    <property type="match status" value="2"/>
</dbReference>
<dbReference type="InterPro" id="IPR050301">
    <property type="entry name" value="NTE"/>
</dbReference>
<dbReference type="GO" id="GO:0016787">
    <property type="term" value="F:hydrolase activity"/>
    <property type="evidence" value="ECO:0007669"/>
    <property type="project" value="UniProtKB-UniRule"/>
</dbReference>
<keyword evidence="2 4" id="KW-0442">Lipid degradation</keyword>
<dbReference type="Pfam" id="PF01734">
    <property type="entry name" value="Patatin"/>
    <property type="match status" value="1"/>
</dbReference>
<dbReference type="STRING" id="150146.SAMN05443667_10939"/>
<name>A0A1H4E870_9FLAO</name>
<dbReference type="RefSeq" id="WP_091090841.1">
    <property type="nucleotide sequence ID" value="NZ_FNRD01000009.1"/>
</dbReference>
<evidence type="ECO:0000313" key="6">
    <source>
        <dbReference type="EMBL" id="SEA80928.1"/>
    </source>
</evidence>
<dbReference type="PROSITE" id="PS51635">
    <property type="entry name" value="PNPLA"/>
    <property type="match status" value="1"/>
</dbReference>
<sequence length="259" mass="28671">MDFNSKSIGLVLSGGGSKGIAHAGAIKFLEEQNIHPNRIAGTSAGAIVGAMYAWGKTPDEILDFFKSVYLFQWRHFTFKKAGLIDSESFKEYFHTIFKDATLAELKIPTQITATDMVRGRLKIFESETKISDALLASSAFPGIISPFAINGDLYSDGGILNHFPTDVLQGQCDNIIGVYVSPIQKIEAKDLNSIRAVTTRAFDILSANSNLQKFNICEWVIEPKELSNYSTFEMNKAKMDTIFKIGYQAAKTSFEKLNL</sequence>
<evidence type="ECO:0000256" key="4">
    <source>
        <dbReference type="PROSITE-ProRule" id="PRU01161"/>
    </source>
</evidence>
<keyword evidence="7" id="KW-1185">Reference proteome</keyword>
<feature type="active site" description="Nucleophile" evidence="4">
    <location>
        <position position="43"/>
    </location>
</feature>
<evidence type="ECO:0000259" key="5">
    <source>
        <dbReference type="PROSITE" id="PS51635"/>
    </source>
</evidence>
<feature type="short sequence motif" description="DGA/G" evidence="4">
    <location>
        <begin position="156"/>
        <end position="158"/>
    </location>
</feature>
<evidence type="ECO:0000313" key="7">
    <source>
        <dbReference type="Proteomes" id="UP000198951"/>
    </source>
</evidence>
<feature type="active site" description="Proton acceptor" evidence="4">
    <location>
        <position position="156"/>
    </location>
</feature>
<keyword evidence="3 4" id="KW-0443">Lipid metabolism</keyword>
<dbReference type="GO" id="GO:0016042">
    <property type="term" value="P:lipid catabolic process"/>
    <property type="evidence" value="ECO:0007669"/>
    <property type="project" value="UniProtKB-UniRule"/>
</dbReference>
<protein>
    <submittedName>
        <fullName evidence="6">NTE family protein</fullName>
    </submittedName>
</protein>
<evidence type="ECO:0000256" key="2">
    <source>
        <dbReference type="ARBA" id="ARBA00022963"/>
    </source>
</evidence>
<accession>A0A1H4E870</accession>
<dbReference type="CDD" id="cd07205">
    <property type="entry name" value="Pat_PNPLA6_PNPLA7_NTE1_like"/>
    <property type="match status" value="1"/>
</dbReference>
<dbReference type="AlphaFoldDB" id="A0A1H4E870"/>
<evidence type="ECO:0000256" key="1">
    <source>
        <dbReference type="ARBA" id="ARBA00022801"/>
    </source>
</evidence>
<dbReference type="SUPFAM" id="SSF52151">
    <property type="entry name" value="FabD/lysophospholipase-like"/>
    <property type="match status" value="1"/>
</dbReference>
<dbReference type="Proteomes" id="UP000198951">
    <property type="component" value="Unassembled WGS sequence"/>
</dbReference>
<keyword evidence="1 4" id="KW-0378">Hydrolase</keyword>
<dbReference type="PANTHER" id="PTHR14226">
    <property type="entry name" value="NEUROPATHY TARGET ESTERASE/SWISS CHEESE D.MELANOGASTER"/>
    <property type="match status" value="1"/>
</dbReference>
<dbReference type="InterPro" id="IPR016035">
    <property type="entry name" value="Acyl_Trfase/lysoPLipase"/>
</dbReference>
<reference evidence="7" key="1">
    <citation type="submission" date="2016-10" db="EMBL/GenBank/DDBJ databases">
        <authorList>
            <person name="Varghese N."/>
            <person name="Submissions S."/>
        </authorList>
    </citation>
    <scope>NUCLEOTIDE SEQUENCE [LARGE SCALE GENOMIC DNA]</scope>
    <source>
        <strain evidence="7">DSM 22376</strain>
    </source>
</reference>
<dbReference type="PANTHER" id="PTHR14226:SF78">
    <property type="entry name" value="SLR0060 PROTEIN"/>
    <property type="match status" value="1"/>
</dbReference>
<feature type="domain" description="PNPLA" evidence="5">
    <location>
        <begin position="10"/>
        <end position="169"/>
    </location>
</feature>
<gene>
    <name evidence="6" type="ORF">SAMN05443667_10939</name>
</gene>
<dbReference type="InterPro" id="IPR002641">
    <property type="entry name" value="PNPLA_dom"/>
</dbReference>
<organism evidence="6 7">
    <name type="scientific">Flavobacterium gillisiae</name>
    <dbReference type="NCBI Taxonomy" id="150146"/>
    <lineage>
        <taxon>Bacteria</taxon>
        <taxon>Pseudomonadati</taxon>
        <taxon>Bacteroidota</taxon>
        <taxon>Flavobacteriia</taxon>
        <taxon>Flavobacteriales</taxon>
        <taxon>Flavobacteriaceae</taxon>
        <taxon>Flavobacterium</taxon>
    </lineage>
</organism>
<feature type="short sequence motif" description="GXGXXG" evidence="4">
    <location>
        <begin position="14"/>
        <end position="19"/>
    </location>
</feature>
<proteinExistence type="predicted"/>
<evidence type="ECO:0000256" key="3">
    <source>
        <dbReference type="ARBA" id="ARBA00023098"/>
    </source>
</evidence>
<dbReference type="OrthoDB" id="9770965at2"/>
<dbReference type="EMBL" id="FNRD01000009">
    <property type="protein sequence ID" value="SEA80928.1"/>
    <property type="molecule type" value="Genomic_DNA"/>
</dbReference>